<organism evidence="1 2">
    <name type="scientific">Leuconostoc falkenbergense</name>
    <dbReference type="NCBI Taxonomy" id="2766470"/>
    <lineage>
        <taxon>Bacteria</taxon>
        <taxon>Bacillati</taxon>
        <taxon>Bacillota</taxon>
        <taxon>Bacilli</taxon>
        <taxon>Lactobacillales</taxon>
        <taxon>Lactobacillaceae</taxon>
        <taxon>Leuconostoc</taxon>
    </lineage>
</organism>
<dbReference type="EMBL" id="JAUCAQ010000017">
    <property type="protein sequence ID" value="MDM7646954.1"/>
    <property type="molecule type" value="Genomic_DNA"/>
</dbReference>
<evidence type="ECO:0000313" key="1">
    <source>
        <dbReference type="EMBL" id="MDM7646954.1"/>
    </source>
</evidence>
<gene>
    <name evidence="1" type="ORF">QUE93_07985</name>
</gene>
<accession>A0ABT7S073</accession>
<evidence type="ECO:0008006" key="3">
    <source>
        <dbReference type="Google" id="ProtNLM"/>
    </source>
</evidence>
<protein>
    <recommendedName>
        <fullName evidence="3">ATP-binding protein</fullName>
    </recommendedName>
</protein>
<reference evidence="1 2" key="1">
    <citation type="submission" date="2023-06" db="EMBL/GenBank/DDBJ databases">
        <title>Draft Genome Sequences of lactic acid bacteria strains isolated from fermented milk products.</title>
        <authorList>
            <person name="Elcheninov A.G."/>
            <person name="Klyukina A."/>
            <person name="Zayulina K.S."/>
            <person name="Gavirova L.A."/>
            <person name="Shcherbakova P.A."/>
            <person name="Shestakov A.I."/>
            <person name="Kublanov I.V."/>
            <person name="Kochetkova T.V."/>
        </authorList>
    </citation>
    <scope>NUCLEOTIDE SEQUENCE [LARGE SCALE GENOMIC DNA]</scope>
    <source>
        <strain evidence="1 2">TOM.81</strain>
    </source>
</reference>
<name>A0ABT7S073_9LACO</name>
<dbReference type="Proteomes" id="UP001242903">
    <property type="component" value="Unassembled WGS sequence"/>
</dbReference>
<sequence length="1123" mass="131080">MHNNNISKNIAMIGKKKIQSAIYEAKQNLKETEYQKYINSIKSYPFIDNNIIFQEPKPRSIVKLGTIKQIPTTGDLTKELIWNMNSLLFFKKELISFFIKQNNFNRSVLLNEYEDANDTLNSIKREYGVSLWYLENKIYLLQEMNGLKANKDYVKEIQEKYNEDISAIVQMLLTFFSIRMEKNVSAEKYNSIVSDLFNNTKNGYNNQSSIINYFRYRLILKDIFGYDYLSIMYYDSNLSIVDRFISFLKIKQSKNYTGLSDVIKNDVSKSINELTCSAEKISVDRFEYLKMFDLYLMGKYASVVRMCEKFLSIKPDLIEIYEVYVRSLMHLGIQPTTFQDQTTLFQILNCLENMYLAQSNYKDSRAILLKITYTLSNNLNILKLRKLILHIEKTYSLTNKGSYVFDSEFLFPSFFDALCYDEGSKVENFTFAQLYNARENPNRVIIERKKLTHDLGMAYQADILIHQKEYFKAAESLKELIDVTENRRNKIEALVKYVNCCMQINQLKDAANCLTHAYFDDNIFLYQLNLSEFLENYDSFQDINVPILYDIYAKHASKNLEIERSDSYEDLLSQYDVERPTELISKNKYTYDDDWSRERFIYFLKNICVSNIMDNSLSFSSIKEIKQERISICKYLLENDQNNSAIYSEEITNLTQALFVDEKLQEIDKKKIYVDTLGIKDSLQPLVEENLNRYKSLIETNSATNAEYITVDDSMQDDNIHIQFVMPSDEKNTLFYAMFLQIRDNFVSSNEYGLDGYLSVGIRHGTLAGQIRATFAENNLITKKGEDGKYQLAPKLIEELPQNIQTEVATALNKFGLSADSLISMLKNDWIQIKTESSINDKGLFNFQFTPDEFDSVSSKITKQTDYDSFMDNCFDLLWEKTDASLYNIREKISGELKSNFNDIFEQLLFELSKFSDAIPEIKALKRSALDSKTKLQYELDTITDWFQRNENIHDSPFTSNDLIEIVNKSLENIYSKPRLKIEKDLEDIKFSGKTLKSFVDILIILFDNMVKHSQVEDKVDSKITLHLEGEFITLTCTNKVNDNIVNKDSRDQMAQLTKKINRHENFENINQEGGTGFYKIKKIVSVDLKSKLEFNANFYNVNDFVVTLKFSSQFVLNKEDES</sequence>
<comment type="caution">
    <text evidence="1">The sequence shown here is derived from an EMBL/GenBank/DDBJ whole genome shotgun (WGS) entry which is preliminary data.</text>
</comment>
<evidence type="ECO:0000313" key="2">
    <source>
        <dbReference type="Proteomes" id="UP001242903"/>
    </source>
</evidence>
<dbReference type="RefSeq" id="WP_289456856.1">
    <property type="nucleotide sequence ID" value="NZ_JAUCAQ010000017.1"/>
</dbReference>
<proteinExistence type="predicted"/>
<keyword evidence="2" id="KW-1185">Reference proteome</keyword>